<comment type="catalytic activity">
    <reaction evidence="1">
        <text>S-ubiquitinyl-[E2 ubiquitin-conjugating enzyme]-L-cysteine + [acceptor protein]-L-lysine = [E2 ubiquitin-conjugating enzyme]-L-cysteine + N(6)-ubiquitinyl-[acceptor protein]-L-lysine.</text>
        <dbReference type="EC" id="2.3.2.27"/>
    </reaction>
</comment>
<comment type="pathway">
    <text evidence="3">Protein modification; protein ubiquitination.</text>
</comment>
<feature type="domain" description="PAC" evidence="19">
    <location>
        <begin position="789"/>
        <end position="841"/>
    </location>
</feature>
<dbReference type="InterPro" id="IPR001841">
    <property type="entry name" value="Znf_RING"/>
</dbReference>
<dbReference type="SMART" id="SM00086">
    <property type="entry name" value="PAC"/>
    <property type="match status" value="1"/>
</dbReference>
<dbReference type="SUPFAM" id="SSF57850">
    <property type="entry name" value="RING/U-box"/>
    <property type="match status" value="1"/>
</dbReference>
<organism evidence="20 21">
    <name type="scientific">Planoprotostelium fungivorum</name>
    <dbReference type="NCBI Taxonomy" id="1890364"/>
    <lineage>
        <taxon>Eukaryota</taxon>
        <taxon>Amoebozoa</taxon>
        <taxon>Evosea</taxon>
        <taxon>Variosea</taxon>
        <taxon>Cavosteliida</taxon>
        <taxon>Cavosteliaceae</taxon>
        <taxon>Planoprotostelium</taxon>
    </lineage>
</organism>
<dbReference type="Pfam" id="PF13426">
    <property type="entry name" value="PAS_9"/>
    <property type="match status" value="1"/>
</dbReference>
<feature type="transmembrane region" description="Helical" evidence="17">
    <location>
        <begin position="218"/>
        <end position="237"/>
    </location>
</feature>
<dbReference type="PANTHER" id="PTHR22763">
    <property type="entry name" value="RING ZINC FINGER PROTEIN"/>
    <property type="match status" value="1"/>
</dbReference>
<evidence type="ECO:0000259" key="19">
    <source>
        <dbReference type="PROSITE" id="PS50113"/>
    </source>
</evidence>
<comment type="caution">
    <text evidence="20">The sequence shown here is derived from an EMBL/GenBank/DDBJ whole genome shotgun (WGS) entry which is preliminary data.</text>
</comment>
<keyword evidence="21" id="KW-1185">Reference proteome</keyword>
<dbReference type="PROSITE" id="PS50330">
    <property type="entry name" value="UIM"/>
    <property type="match status" value="1"/>
</dbReference>
<keyword evidence="9 15" id="KW-0863">Zinc-finger</keyword>
<dbReference type="InterPro" id="IPR000700">
    <property type="entry name" value="PAS-assoc_C"/>
</dbReference>
<keyword evidence="7 17" id="KW-0812">Transmembrane</keyword>
<dbReference type="PROSITE" id="PS50089">
    <property type="entry name" value="ZF_RING_2"/>
    <property type="match status" value="1"/>
</dbReference>
<comment type="subcellular location">
    <subcellularLocation>
        <location evidence="2">Endoplasmic reticulum membrane</location>
        <topology evidence="2">Multi-pass membrane protein</topology>
    </subcellularLocation>
</comment>
<dbReference type="SMART" id="SM00065">
    <property type="entry name" value="GAF"/>
    <property type="match status" value="1"/>
</dbReference>
<evidence type="ECO:0000256" key="6">
    <source>
        <dbReference type="ARBA" id="ARBA00022679"/>
    </source>
</evidence>
<dbReference type="Gene3D" id="3.30.40.10">
    <property type="entry name" value="Zinc/RING finger domain, C3HC4 (zinc finger)"/>
    <property type="match status" value="1"/>
</dbReference>
<feature type="region of interest" description="Disordered" evidence="16">
    <location>
        <begin position="428"/>
        <end position="470"/>
    </location>
</feature>
<dbReference type="PANTHER" id="PTHR22763:SF184">
    <property type="entry name" value="E3 UBIQUITIN-PROTEIN LIGASE SYNOVIOLIN"/>
    <property type="match status" value="1"/>
</dbReference>
<dbReference type="Pfam" id="PF25563">
    <property type="entry name" value="TPR_SYVN1_N"/>
    <property type="match status" value="1"/>
</dbReference>
<dbReference type="Proteomes" id="UP000241769">
    <property type="component" value="Unassembled WGS sequence"/>
</dbReference>
<dbReference type="Pfam" id="PF01590">
    <property type="entry name" value="GAF"/>
    <property type="match status" value="1"/>
</dbReference>
<evidence type="ECO:0000313" key="21">
    <source>
        <dbReference type="Proteomes" id="UP000241769"/>
    </source>
</evidence>
<evidence type="ECO:0000256" key="7">
    <source>
        <dbReference type="ARBA" id="ARBA00022692"/>
    </source>
</evidence>
<evidence type="ECO:0000313" key="20">
    <source>
        <dbReference type="EMBL" id="PRP77354.1"/>
    </source>
</evidence>
<keyword evidence="11" id="KW-0256">Endoplasmic reticulum</keyword>
<dbReference type="PROSITE" id="PS50113">
    <property type="entry name" value="PAC"/>
    <property type="match status" value="1"/>
</dbReference>
<dbReference type="EC" id="2.3.2.27" evidence="5"/>
<comment type="similarity">
    <text evidence="4">Belongs to the HRD1 family.</text>
</comment>
<dbReference type="SMART" id="SM00184">
    <property type="entry name" value="RING"/>
    <property type="match status" value="1"/>
</dbReference>
<evidence type="ECO:0000256" key="17">
    <source>
        <dbReference type="SAM" id="Phobius"/>
    </source>
</evidence>
<gene>
    <name evidence="20" type="ORF">PROFUN_05599</name>
</gene>
<dbReference type="EMBL" id="MDYQ01000269">
    <property type="protein sequence ID" value="PRP77354.1"/>
    <property type="molecule type" value="Genomic_DNA"/>
</dbReference>
<feature type="transmembrane region" description="Helical" evidence="17">
    <location>
        <begin position="44"/>
        <end position="62"/>
    </location>
</feature>
<dbReference type="Gene3D" id="3.30.450.40">
    <property type="match status" value="1"/>
</dbReference>
<evidence type="ECO:0000256" key="2">
    <source>
        <dbReference type="ARBA" id="ARBA00004477"/>
    </source>
</evidence>
<dbReference type="GO" id="GO:0008270">
    <property type="term" value="F:zinc ion binding"/>
    <property type="evidence" value="ECO:0007669"/>
    <property type="project" value="UniProtKB-KW"/>
</dbReference>
<dbReference type="InterPro" id="IPR003903">
    <property type="entry name" value="UIM_dom"/>
</dbReference>
<evidence type="ECO:0000259" key="18">
    <source>
        <dbReference type="PROSITE" id="PS50089"/>
    </source>
</evidence>
<dbReference type="InterPro" id="IPR035965">
    <property type="entry name" value="PAS-like_dom_sf"/>
</dbReference>
<feature type="transmembrane region" description="Helical" evidence="17">
    <location>
        <begin position="104"/>
        <end position="121"/>
    </location>
</feature>
<feature type="compositionally biased region" description="Low complexity" evidence="16">
    <location>
        <begin position="335"/>
        <end position="353"/>
    </location>
</feature>
<dbReference type="InterPro" id="IPR050731">
    <property type="entry name" value="HRD1_E3_ubiq-ligases"/>
</dbReference>
<dbReference type="NCBIfam" id="TIGR00229">
    <property type="entry name" value="sensory_box"/>
    <property type="match status" value="1"/>
</dbReference>
<keyword evidence="14 17" id="KW-0472">Membrane</keyword>
<feature type="transmembrane region" description="Helical" evidence="17">
    <location>
        <begin position="165"/>
        <end position="188"/>
    </location>
</feature>
<feature type="domain" description="RING-type" evidence="18">
    <location>
        <begin position="287"/>
        <end position="324"/>
    </location>
</feature>
<reference evidence="20 21" key="1">
    <citation type="journal article" date="2018" name="Genome Biol. Evol.">
        <title>Multiple Roots of Fruiting Body Formation in Amoebozoa.</title>
        <authorList>
            <person name="Hillmann F."/>
            <person name="Forbes G."/>
            <person name="Novohradska S."/>
            <person name="Ferling I."/>
            <person name="Riege K."/>
            <person name="Groth M."/>
            <person name="Westermann M."/>
            <person name="Marz M."/>
            <person name="Spaller T."/>
            <person name="Winckler T."/>
            <person name="Schaap P."/>
            <person name="Glockner G."/>
        </authorList>
    </citation>
    <scope>NUCLEOTIDE SEQUENCE [LARGE SCALE GENOMIC DNA]</scope>
    <source>
        <strain evidence="20 21">Jena</strain>
    </source>
</reference>
<evidence type="ECO:0000256" key="11">
    <source>
        <dbReference type="ARBA" id="ARBA00022824"/>
    </source>
</evidence>
<evidence type="ECO:0000256" key="10">
    <source>
        <dbReference type="ARBA" id="ARBA00022786"/>
    </source>
</evidence>
<evidence type="ECO:0000256" key="16">
    <source>
        <dbReference type="SAM" id="MobiDB-lite"/>
    </source>
</evidence>
<dbReference type="SUPFAM" id="SSF55785">
    <property type="entry name" value="PYP-like sensor domain (PAS domain)"/>
    <property type="match status" value="1"/>
</dbReference>
<evidence type="ECO:0000256" key="8">
    <source>
        <dbReference type="ARBA" id="ARBA00022723"/>
    </source>
</evidence>
<dbReference type="InParanoid" id="A0A2P6N093"/>
<evidence type="ECO:0000256" key="15">
    <source>
        <dbReference type="PROSITE-ProRule" id="PRU00175"/>
    </source>
</evidence>
<feature type="compositionally biased region" description="Basic and acidic residues" evidence="16">
    <location>
        <begin position="428"/>
        <end position="464"/>
    </location>
</feature>
<evidence type="ECO:0000256" key="9">
    <source>
        <dbReference type="ARBA" id="ARBA00022771"/>
    </source>
</evidence>
<feature type="transmembrane region" description="Helical" evidence="17">
    <location>
        <begin position="133"/>
        <end position="153"/>
    </location>
</feature>
<dbReference type="STRING" id="1890364.A0A2P6N093"/>
<evidence type="ECO:0000256" key="4">
    <source>
        <dbReference type="ARBA" id="ARBA00010089"/>
    </source>
</evidence>
<dbReference type="Gene3D" id="3.30.450.20">
    <property type="entry name" value="PAS domain"/>
    <property type="match status" value="1"/>
</dbReference>
<dbReference type="GO" id="GO:0005789">
    <property type="term" value="C:endoplasmic reticulum membrane"/>
    <property type="evidence" value="ECO:0007669"/>
    <property type="project" value="UniProtKB-SubCell"/>
</dbReference>
<name>A0A2P6N093_9EUKA</name>
<evidence type="ECO:0000256" key="13">
    <source>
        <dbReference type="ARBA" id="ARBA00022989"/>
    </source>
</evidence>
<keyword evidence="13 17" id="KW-1133">Transmembrane helix</keyword>
<dbReference type="OrthoDB" id="7759664at2759"/>
<keyword evidence="10" id="KW-0833">Ubl conjugation pathway</keyword>
<dbReference type="InterPro" id="IPR029016">
    <property type="entry name" value="GAF-like_dom_sf"/>
</dbReference>
<keyword evidence="12" id="KW-0862">Zinc</keyword>
<dbReference type="Pfam" id="PF13639">
    <property type="entry name" value="zf-RING_2"/>
    <property type="match status" value="1"/>
</dbReference>
<accession>A0A2P6N093</accession>
<evidence type="ECO:0000256" key="3">
    <source>
        <dbReference type="ARBA" id="ARBA00004906"/>
    </source>
</evidence>
<keyword evidence="8" id="KW-0479">Metal-binding</keyword>
<dbReference type="InterPro" id="IPR057992">
    <property type="entry name" value="TPR_SYVN1_N"/>
</dbReference>
<dbReference type="InterPro" id="IPR000014">
    <property type="entry name" value="PAS"/>
</dbReference>
<sequence>MSITFNKYILGSVAAAGAVAWNSYSSMGQFYPTCLHLATSKGPMAIISNFFLAMFLLFAKSVQLTFLGPLRDAEIEVLTDKIWSTVVDTLFITTIFREELNMKFFCMFLVLLFIKALHWLQQTVNASKLTYFRLFYLMCVLFLVDSIFMYYSGLVFTSSKGRSMMILFGFEYILLQNAILVTMVKFFFHLYETIIPSYGKQWDNKGAWTLYLEFIADFYKLLVYIAFFIVILMHYGIPIHIIRQLYITFASFKDRAVEVIKYRAAVRNMKSRFPDATPAELAASETCIVCRSEMKEGKKLPCGHILHFGCLRSWLERRQFCPTCMAPALVEDMQNNEQQQQQQQPPLHPPQNNGREGARVEANAPQIVFLRNVLQQNLAREMNASRAHTKEGKDGDVILDEMMKMQREMQEMQGRMSALVALYQATRTETKEKKTEEEKTEEKKTEEEKTEEKKTEEKTEIKTEETEDEEALLQKAIALSMEEEKRGEEKKEDSMEEVRRRRMLRFENEKVPLLQRPCKDAYRTRPLIDQLGNIMATVVKTSATIVIKPPRPIMDSEPEAVFDGIIRMVQRHLDVPIQLISLVEDERVWFKSYCGLGGACSNRDDSFCSYAILDTDIFIVPDALEDERFRDNVFVTKEPHIRFYAGAPLITSEGYIVGALSAIDTKPRKLTKESIDFMKDCASIVVQAMELREKNISRKVKLLQEKNNLAVAVGDRTVLKNIIDDFREGFVMWNHLKEVVMVNHAFSVITGISPDAARAYHGMDVFSCVQTDQKTLRQIRRCLEDATTDTFELVSQRMNGSLYWNQLSIKAMTFEKGGVSSYFCTFVDLSPRKMVHAQNEERL</sequence>
<protein>
    <recommendedName>
        <fullName evidence="5">RING-type E3 ubiquitin transferase</fullName>
        <ecNumber evidence="5">2.3.2.27</ecNumber>
    </recommendedName>
</protein>
<evidence type="ECO:0000256" key="1">
    <source>
        <dbReference type="ARBA" id="ARBA00000900"/>
    </source>
</evidence>
<dbReference type="GO" id="GO:0036503">
    <property type="term" value="P:ERAD pathway"/>
    <property type="evidence" value="ECO:0007669"/>
    <property type="project" value="TreeGrafter"/>
</dbReference>
<dbReference type="SUPFAM" id="SSF55781">
    <property type="entry name" value="GAF domain-like"/>
    <property type="match status" value="1"/>
</dbReference>
<evidence type="ECO:0000256" key="14">
    <source>
        <dbReference type="ARBA" id="ARBA00023136"/>
    </source>
</evidence>
<evidence type="ECO:0000256" key="5">
    <source>
        <dbReference type="ARBA" id="ARBA00012483"/>
    </source>
</evidence>
<keyword evidence="6" id="KW-0808">Transferase</keyword>
<dbReference type="CDD" id="cd00130">
    <property type="entry name" value="PAS"/>
    <property type="match status" value="1"/>
</dbReference>
<proteinExistence type="inferred from homology"/>
<dbReference type="InterPro" id="IPR003018">
    <property type="entry name" value="GAF"/>
</dbReference>
<dbReference type="GO" id="GO:0061630">
    <property type="term" value="F:ubiquitin protein ligase activity"/>
    <property type="evidence" value="ECO:0007669"/>
    <property type="project" value="UniProtKB-EC"/>
</dbReference>
<dbReference type="AlphaFoldDB" id="A0A2P6N093"/>
<dbReference type="GO" id="GO:0043161">
    <property type="term" value="P:proteasome-mediated ubiquitin-dependent protein catabolic process"/>
    <property type="evidence" value="ECO:0007669"/>
    <property type="project" value="TreeGrafter"/>
</dbReference>
<dbReference type="InterPro" id="IPR001610">
    <property type="entry name" value="PAC"/>
</dbReference>
<feature type="region of interest" description="Disordered" evidence="16">
    <location>
        <begin position="334"/>
        <end position="357"/>
    </location>
</feature>
<dbReference type="InterPro" id="IPR058051">
    <property type="entry name" value="Znf_RING_synoviolin"/>
</dbReference>
<evidence type="ECO:0000256" key="12">
    <source>
        <dbReference type="ARBA" id="ARBA00022833"/>
    </source>
</evidence>
<dbReference type="CDD" id="cd16479">
    <property type="entry name" value="RING-H2_synoviolin"/>
    <property type="match status" value="1"/>
</dbReference>
<dbReference type="InterPro" id="IPR013083">
    <property type="entry name" value="Znf_RING/FYVE/PHD"/>
</dbReference>